<evidence type="ECO:0000313" key="2">
    <source>
        <dbReference type="EMBL" id="MEV4287091.1"/>
    </source>
</evidence>
<feature type="transmembrane region" description="Helical" evidence="1">
    <location>
        <begin position="333"/>
        <end position="354"/>
    </location>
</feature>
<evidence type="ECO:0008006" key="4">
    <source>
        <dbReference type="Google" id="ProtNLM"/>
    </source>
</evidence>
<dbReference type="EMBL" id="JBFARM010000004">
    <property type="protein sequence ID" value="MEV4287091.1"/>
    <property type="molecule type" value="Genomic_DNA"/>
</dbReference>
<dbReference type="Proteomes" id="UP001552427">
    <property type="component" value="Unassembled WGS sequence"/>
</dbReference>
<feature type="transmembrane region" description="Helical" evidence="1">
    <location>
        <begin position="57"/>
        <end position="81"/>
    </location>
</feature>
<gene>
    <name evidence="2" type="ORF">AB0K40_16425</name>
</gene>
<proteinExistence type="predicted"/>
<name>A0ABV3H3I6_9ACTN</name>
<feature type="transmembrane region" description="Helical" evidence="1">
    <location>
        <begin position="27"/>
        <end position="51"/>
    </location>
</feature>
<protein>
    <recommendedName>
        <fullName evidence="4">Transporter</fullName>
    </recommendedName>
</protein>
<feature type="transmembrane region" description="Helical" evidence="1">
    <location>
        <begin position="304"/>
        <end position="321"/>
    </location>
</feature>
<sequence>MNTVALFARLKLRLLAGNLRGDLQRKLGFLLTTVVALGTAVVGFLLMSLLRLAPHDLAVNLVIVAFALFLLGWMIVPLLAFGLDDTLDPAKLALFPLPPRRLAIGMFTASVTGVWPLTMLAVTSGALVALPAGIGGVLLGVPAVLLQFALCVVTSRLITTALSSALRTRRGRDVLAVAALFVVLLAQLPNLLLNRGFGDPEALLDGLAGVLRWTPPGMAAHAIADGGLTGLGELALLALLTLAIGWLWIKALSRALVTPDVSTQAASVRRKDSGWIDRVLPDGPLAAVVGKELKYIRREPRFRVSWFSAVVVTLILSFSLGRTASEGGPGGPALPIVITAFGALMIALQSGNTFGFDGRSLWMNAVTFGSERGLGTDLAGRHLANALIATPLLAVIAVAIGLFTRQPAAILPAMLAGWGALGIGLGVGSVTSVVLPYGVPERMNAFSGAAPGQGGQAFASSMGAMAGIALLSLPFLVPLGFGLLWVSVAAPFYGLLVEVLGRRLAARIGFARLPELMAAVGKAS</sequence>
<evidence type="ECO:0000256" key="1">
    <source>
        <dbReference type="SAM" id="Phobius"/>
    </source>
</evidence>
<organism evidence="2 3">
    <name type="scientific">Nonomuraea bangladeshensis</name>
    <dbReference type="NCBI Taxonomy" id="404385"/>
    <lineage>
        <taxon>Bacteria</taxon>
        <taxon>Bacillati</taxon>
        <taxon>Actinomycetota</taxon>
        <taxon>Actinomycetes</taxon>
        <taxon>Streptosporangiales</taxon>
        <taxon>Streptosporangiaceae</taxon>
        <taxon>Nonomuraea</taxon>
    </lineage>
</organism>
<feature type="transmembrane region" description="Helical" evidence="1">
    <location>
        <begin position="415"/>
        <end position="437"/>
    </location>
</feature>
<accession>A0ABV3H3I6</accession>
<keyword evidence="1" id="KW-0472">Membrane</keyword>
<keyword evidence="1" id="KW-1133">Transmembrane helix</keyword>
<reference evidence="2 3" key="1">
    <citation type="submission" date="2024-06" db="EMBL/GenBank/DDBJ databases">
        <title>The Natural Products Discovery Center: Release of the First 8490 Sequenced Strains for Exploring Actinobacteria Biosynthetic Diversity.</title>
        <authorList>
            <person name="Kalkreuter E."/>
            <person name="Kautsar S.A."/>
            <person name="Yang D."/>
            <person name="Bader C.D."/>
            <person name="Teijaro C.N."/>
            <person name="Fluegel L."/>
            <person name="Davis C.M."/>
            <person name="Simpson J.R."/>
            <person name="Lauterbach L."/>
            <person name="Steele A.D."/>
            <person name="Gui C."/>
            <person name="Meng S."/>
            <person name="Li G."/>
            <person name="Viehrig K."/>
            <person name="Ye F."/>
            <person name="Su P."/>
            <person name="Kiefer A.F."/>
            <person name="Nichols A."/>
            <person name="Cepeda A.J."/>
            <person name="Yan W."/>
            <person name="Fan B."/>
            <person name="Jiang Y."/>
            <person name="Adhikari A."/>
            <person name="Zheng C.-J."/>
            <person name="Schuster L."/>
            <person name="Cowan T.M."/>
            <person name="Smanski M.J."/>
            <person name="Chevrette M.G."/>
            <person name="De Carvalho L.P.S."/>
            <person name="Shen B."/>
        </authorList>
    </citation>
    <scope>NUCLEOTIDE SEQUENCE [LARGE SCALE GENOMIC DNA]</scope>
    <source>
        <strain evidence="2 3">NPDC049574</strain>
    </source>
</reference>
<dbReference type="RefSeq" id="WP_364450051.1">
    <property type="nucleotide sequence ID" value="NZ_JBFARM010000004.1"/>
</dbReference>
<feature type="transmembrane region" description="Helical" evidence="1">
    <location>
        <begin position="483"/>
        <end position="501"/>
    </location>
</feature>
<feature type="transmembrane region" description="Helical" evidence="1">
    <location>
        <begin position="457"/>
        <end position="477"/>
    </location>
</feature>
<comment type="caution">
    <text evidence="2">The sequence shown here is derived from an EMBL/GenBank/DDBJ whole genome shotgun (WGS) entry which is preliminary data.</text>
</comment>
<feature type="transmembrane region" description="Helical" evidence="1">
    <location>
        <begin position="228"/>
        <end position="249"/>
    </location>
</feature>
<feature type="transmembrane region" description="Helical" evidence="1">
    <location>
        <begin position="102"/>
        <end position="122"/>
    </location>
</feature>
<keyword evidence="3" id="KW-1185">Reference proteome</keyword>
<evidence type="ECO:0000313" key="3">
    <source>
        <dbReference type="Proteomes" id="UP001552427"/>
    </source>
</evidence>
<feature type="transmembrane region" description="Helical" evidence="1">
    <location>
        <begin position="382"/>
        <end position="403"/>
    </location>
</feature>
<keyword evidence="1" id="KW-0812">Transmembrane</keyword>
<feature type="transmembrane region" description="Helical" evidence="1">
    <location>
        <begin position="128"/>
        <end position="153"/>
    </location>
</feature>
<feature type="transmembrane region" description="Helical" evidence="1">
    <location>
        <begin position="174"/>
        <end position="193"/>
    </location>
</feature>